<organism evidence="2 3">
    <name type="scientific">Cylindrotheca closterium</name>
    <dbReference type="NCBI Taxonomy" id="2856"/>
    <lineage>
        <taxon>Eukaryota</taxon>
        <taxon>Sar</taxon>
        <taxon>Stramenopiles</taxon>
        <taxon>Ochrophyta</taxon>
        <taxon>Bacillariophyta</taxon>
        <taxon>Bacillariophyceae</taxon>
        <taxon>Bacillariophycidae</taxon>
        <taxon>Bacillariales</taxon>
        <taxon>Bacillariaceae</taxon>
        <taxon>Cylindrotheca</taxon>
    </lineage>
</organism>
<proteinExistence type="predicted"/>
<evidence type="ECO:0000256" key="1">
    <source>
        <dbReference type="SAM" id="MobiDB-lite"/>
    </source>
</evidence>
<dbReference type="Proteomes" id="UP001295423">
    <property type="component" value="Unassembled WGS sequence"/>
</dbReference>
<gene>
    <name evidence="2" type="ORF">CYCCA115_LOCUS19270</name>
</gene>
<dbReference type="AlphaFoldDB" id="A0AAD2G3M1"/>
<protein>
    <submittedName>
        <fullName evidence="2">Uncharacterized protein</fullName>
    </submittedName>
</protein>
<comment type="caution">
    <text evidence="2">The sequence shown here is derived from an EMBL/GenBank/DDBJ whole genome shotgun (WGS) entry which is preliminary data.</text>
</comment>
<keyword evidence="3" id="KW-1185">Reference proteome</keyword>
<feature type="compositionally biased region" description="Polar residues" evidence="1">
    <location>
        <begin position="80"/>
        <end position="92"/>
    </location>
</feature>
<evidence type="ECO:0000313" key="2">
    <source>
        <dbReference type="EMBL" id="CAJ1961585.1"/>
    </source>
</evidence>
<evidence type="ECO:0000313" key="3">
    <source>
        <dbReference type="Proteomes" id="UP001295423"/>
    </source>
</evidence>
<reference evidence="2" key="1">
    <citation type="submission" date="2023-08" db="EMBL/GenBank/DDBJ databases">
        <authorList>
            <person name="Audoor S."/>
            <person name="Bilcke G."/>
        </authorList>
    </citation>
    <scope>NUCLEOTIDE SEQUENCE</scope>
</reference>
<dbReference type="EMBL" id="CAKOGP040002091">
    <property type="protein sequence ID" value="CAJ1961585.1"/>
    <property type="molecule type" value="Genomic_DNA"/>
</dbReference>
<name>A0AAD2G3M1_9STRA</name>
<feature type="region of interest" description="Disordered" evidence="1">
    <location>
        <begin position="206"/>
        <end position="225"/>
    </location>
</feature>
<feature type="compositionally biased region" description="Basic residues" evidence="1">
    <location>
        <begin position="94"/>
        <end position="106"/>
    </location>
</feature>
<feature type="region of interest" description="Disordered" evidence="1">
    <location>
        <begin position="38"/>
        <end position="128"/>
    </location>
</feature>
<sequence>MREPKEVTPNGVFDGVNFERSQPLNLSYANFVAQRSGSRWGTHTDDSRCAHQASEPLRRSTNPIIPVEAQVHPLPRHFRNQTPPTSVEQTSLPRRARSPKPPHRRNSPSVVERPTIHTSRYQDRARIPLHHLQQNNPNTTLFDNGYHGSGAMEDVRKQIVDQYVMEAVNRKDSGPYEAQTGLLPDYEPELAYGNRRLSSLTFQSNVAPRAPGEETPHKSTRCGNLPDHLSHHVLIKEIPINSEEQKLYKMYSPTLSIDMQEDLEAPSTSSPLSKYKGRVHHMESHAIWGHHIGLIIEPSQLVVVMINMISLLQGKDSQRISPARPNICPR</sequence>
<accession>A0AAD2G3M1</accession>